<sequence length="192" mass="21825">MFLQHHLSSIFLSFYLCCANVYSEVLRDAEDVTRNQASEQCGQVVNECMFLSVKSADFNCSFIQELEYCIDEANHLCQATQRQNTKPQLTATVTPTAASPGKPKKKNASKYNSTVTPKMSRYGNATARAHYSEDYADDINFIRQNLERLKKSNDCEQNSSNRITWFFKTFPIGHICLMLWIVLILSPITASI</sequence>
<evidence type="ECO:0000256" key="2">
    <source>
        <dbReference type="SAM" id="Phobius"/>
    </source>
</evidence>
<feature type="signal peptide" evidence="3">
    <location>
        <begin position="1"/>
        <end position="23"/>
    </location>
</feature>
<evidence type="ECO:0000256" key="1">
    <source>
        <dbReference type="SAM" id="Coils"/>
    </source>
</evidence>
<keyword evidence="1" id="KW-0175">Coiled coil</keyword>
<evidence type="ECO:0000313" key="5">
    <source>
        <dbReference type="RefSeq" id="XP_055868324.1"/>
    </source>
</evidence>
<name>A0A9W2Z050_BIOGL</name>
<evidence type="ECO:0000313" key="4">
    <source>
        <dbReference type="Proteomes" id="UP001165740"/>
    </source>
</evidence>
<keyword evidence="4" id="KW-1185">Reference proteome</keyword>
<reference evidence="5" key="1">
    <citation type="submission" date="2025-08" db="UniProtKB">
        <authorList>
            <consortium name="RefSeq"/>
        </authorList>
    </citation>
    <scope>IDENTIFICATION</scope>
</reference>
<feature type="chain" id="PRO_5040916498" evidence="3">
    <location>
        <begin position="24"/>
        <end position="192"/>
    </location>
</feature>
<proteinExistence type="predicted"/>
<keyword evidence="3" id="KW-0732">Signal</keyword>
<gene>
    <name evidence="5" type="primary">LOC129923089</name>
</gene>
<keyword evidence="2" id="KW-1133">Transmembrane helix</keyword>
<accession>A0A9W2Z050</accession>
<dbReference type="Proteomes" id="UP001165740">
    <property type="component" value="Chromosome 15"/>
</dbReference>
<dbReference type="GeneID" id="129923089"/>
<dbReference type="AlphaFoldDB" id="A0A9W2Z050"/>
<protein>
    <submittedName>
        <fullName evidence="5">Uncharacterized protein LOC129923089</fullName>
    </submittedName>
</protein>
<keyword evidence="2" id="KW-0472">Membrane</keyword>
<evidence type="ECO:0000256" key="3">
    <source>
        <dbReference type="SAM" id="SignalP"/>
    </source>
</evidence>
<organism evidence="4 5">
    <name type="scientific">Biomphalaria glabrata</name>
    <name type="common">Bloodfluke planorb</name>
    <name type="synonym">Freshwater snail</name>
    <dbReference type="NCBI Taxonomy" id="6526"/>
    <lineage>
        <taxon>Eukaryota</taxon>
        <taxon>Metazoa</taxon>
        <taxon>Spiralia</taxon>
        <taxon>Lophotrochozoa</taxon>
        <taxon>Mollusca</taxon>
        <taxon>Gastropoda</taxon>
        <taxon>Heterobranchia</taxon>
        <taxon>Euthyneura</taxon>
        <taxon>Panpulmonata</taxon>
        <taxon>Hygrophila</taxon>
        <taxon>Lymnaeoidea</taxon>
        <taxon>Planorbidae</taxon>
        <taxon>Biomphalaria</taxon>
    </lineage>
</organism>
<feature type="transmembrane region" description="Helical" evidence="2">
    <location>
        <begin position="165"/>
        <end position="185"/>
    </location>
</feature>
<feature type="coiled-coil region" evidence="1">
    <location>
        <begin position="132"/>
        <end position="159"/>
    </location>
</feature>
<keyword evidence="2" id="KW-0812">Transmembrane</keyword>
<dbReference type="RefSeq" id="XP_055868324.1">
    <property type="nucleotide sequence ID" value="XM_056012349.1"/>
</dbReference>